<dbReference type="KEGG" id="scor:J3U87_19650"/>
<dbReference type="PANTHER" id="PTHR34512:SF30">
    <property type="entry name" value="OUTER MEMBRANE PROTEIN ASSEMBLY FACTOR BAMB"/>
    <property type="match status" value="1"/>
</dbReference>
<evidence type="ECO:0000313" key="4">
    <source>
        <dbReference type="Proteomes" id="UP000663929"/>
    </source>
</evidence>
<dbReference type="Pfam" id="PF13360">
    <property type="entry name" value="PQQ_2"/>
    <property type="match status" value="1"/>
</dbReference>
<dbReference type="SMART" id="SM00564">
    <property type="entry name" value="PQQ"/>
    <property type="match status" value="3"/>
</dbReference>
<dbReference type="PANTHER" id="PTHR34512">
    <property type="entry name" value="CELL SURFACE PROTEIN"/>
    <property type="match status" value="1"/>
</dbReference>
<keyword evidence="4" id="KW-1185">Reference proteome</keyword>
<dbReference type="InterPro" id="IPR011047">
    <property type="entry name" value="Quinoprotein_ADH-like_sf"/>
</dbReference>
<evidence type="ECO:0000259" key="2">
    <source>
        <dbReference type="Pfam" id="PF13360"/>
    </source>
</evidence>
<dbReference type="Proteomes" id="UP000663929">
    <property type="component" value="Chromosome"/>
</dbReference>
<keyword evidence="1" id="KW-0732">Signal</keyword>
<dbReference type="InterPro" id="IPR002372">
    <property type="entry name" value="PQQ_rpt_dom"/>
</dbReference>
<dbReference type="RefSeq" id="WP_237377475.1">
    <property type="nucleotide sequence ID" value="NZ_CP071793.1"/>
</dbReference>
<evidence type="ECO:0000313" key="3">
    <source>
        <dbReference type="EMBL" id="QTD47809.1"/>
    </source>
</evidence>
<feature type="chain" id="PRO_5035213936" evidence="1">
    <location>
        <begin position="23"/>
        <end position="429"/>
    </location>
</feature>
<organism evidence="3 4">
    <name type="scientific">Sulfidibacter corallicola</name>
    <dbReference type="NCBI Taxonomy" id="2818388"/>
    <lineage>
        <taxon>Bacteria</taxon>
        <taxon>Pseudomonadati</taxon>
        <taxon>Acidobacteriota</taxon>
        <taxon>Holophagae</taxon>
        <taxon>Acanthopleuribacterales</taxon>
        <taxon>Acanthopleuribacteraceae</taxon>
        <taxon>Sulfidibacter</taxon>
    </lineage>
</organism>
<dbReference type="Gene3D" id="2.130.10.10">
    <property type="entry name" value="YVTN repeat-like/Quinoprotein amine dehydrogenase"/>
    <property type="match status" value="1"/>
</dbReference>
<reference evidence="3" key="1">
    <citation type="submission" date="2021-03" db="EMBL/GenBank/DDBJ databases">
        <title>Acanthopleuribacteraceae sp. M133.</title>
        <authorList>
            <person name="Wang G."/>
        </authorList>
    </citation>
    <scope>NUCLEOTIDE SEQUENCE</scope>
    <source>
        <strain evidence="3">M133</strain>
    </source>
</reference>
<name>A0A8A4TCI1_SULCO</name>
<feature type="signal peptide" evidence="1">
    <location>
        <begin position="1"/>
        <end position="22"/>
    </location>
</feature>
<gene>
    <name evidence="3" type="ORF">J3U87_19650</name>
</gene>
<feature type="domain" description="Pyrrolo-quinoline quinone repeat" evidence="2">
    <location>
        <begin position="85"/>
        <end position="348"/>
    </location>
</feature>
<proteinExistence type="predicted"/>
<dbReference type="InterPro" id="IPR018391">
    <property type="entry name" value="PQQ_b-propeller_rpt"/>
</dbReference>
<accession>A0A8A4TCI1</accession>
<dbReference type="SUPFAM" id="SSF50998">
    <property type="entry name" value="Quinoprotein alcohol dehydrogenase-like"/>
    <property type="match status" value="1"/>
</dbReference>
<protein>
    <submittedName>
        <fullName evidence="3">PQQ-like beta-propeller repeat protein</fullName>
    </submittedName>
</protein>
<dbReference type="InterPro" id="IPR015943">
    <property type="entry name" value="WD40/YVTN_repeat-like_dom_sf"/>
</dbReference>
<sequence>MRTHLSFLAISLCFCLGGSLFAAGPDWPQWRGPDRTGIAPAKNLLTQWPKDGPPLVWRNQGLGNGYSSLAIHGDAIFTMGDIGEKQYVVAASRKDGSVLWKTEVGKAWVDQYGGTRSTPTYNDNHIYSISTEGLLTCLAAKTGKVVWKKHLKREFGGFMAAGNDWEWKFSESPLVDGDRVVVTPGSKDALIVALNKKTGAEIWRTKQPDMGEKGADGAAYASIVIGNALGIKQYVTLTGRGAVGIAAADGKFLWGYNRIANKVANIPTPIVEGNHVFVSTGYGTGAALLEIVREGDGTAAKEVYFLEANKMQNHHGGMIYHKGHIFAGTAHNKGFPICLDMKSGDIKWGPVRNEGKGSAALSMADGHLYFRYQNGLMVLVEATTDEYREKGSFMIPEVKNFSWSHPVIAGDKLYLREQDKLYCYDLKRK</sequence>
<dbReference type="EMBL" id="CP071793">
    <property type="protein sequence ID" value="QTD47809.1"/>
    <property type="molecule type" value="Genomic_DNA"/>
</dbReference>
<evidence type="ECO:0000256" key="1">
    <source>
        <dbReference type="SAM" id="SignalP"/>
    </source>
</evidence>
<dbReference type="AlphaFoldDB" id="A0A8A4TCI1"/>